<dbReference type="InterPro" id="IPR006379">
    <property type="entry name" value="HAD-SF_hydro_IIB"/>
</dbReference>
<accession>A0AAW0ETR8</accession>
<sequence>MSDTPYIAVVSDMDGTFLQPDHTVSTYTQEVMERLQSTRQVPFLFATGRHHVDVFATARKVGLVGYIVTSNGARAHDPQGNVILRQDMDPTIARELACIALDSEEITTCVFQEDDWYTDRDTPAITELYQENKDVYFPRIFNPRTFASYAGVYKVYYTSTNYTLLAVLEQQIKDTYGAAVSVAYSLPDCMEVMAAGVNKGMALAKVLKESIFPNDPRTGEELLKSCICFGDGENDAQMLMMAGAGCVMENAQDRLLCLLPLDTDPHLHRVGSNAENAVAKKLVEVFQLE</sequence>
<dbReference type="GO" id="GO:0016787">
    <property type="term" value="F:hydrolase activity"/>
    <property type="evidence" value="ECO:0007669"/>
    <property type="project" value="UniProtKB-KW"/>
</dbReference>
<dbReference type="NCBIfam" id="TIGR01484">
    <property type="entry name" value="HAD-SF-IIB"/>
    <property type="match status" value="1"/>
</dbReference>
<evidence type="ECO:0000256" key="1">
    <source>
        <dbReference type="ARBA" id="ARBA00001946"/>
    </source>
</evidence>
<dbReference type="InterPro" id="IPR023214">
    <property type="entry name" value="HAD_sf"/>
</dbReference>
<evidence type="ECO:0000313" key="6">
    <source>
        <dbReference type="EMBL" id="KAK7196364.1"/>
    </source>
</evidence>
<dbReference type="InterPro" id="IPR036412">
    <property type="entry name" value="HAD-like_sf"/>
</dbReference>
<keyword evidence="4" id="KW-0460">Magnesium</keyword>
<evidence type="ECO:0000256" key="2">
    <source>
        <dbReference type="ARBA" id="ARBA00022723"/>
    </source>
</evidence>
<evidence type="ECO:0000256" key="3">
    <source>
        <dbReference type="ARBA" id="ARBA00022801"/>
    </source>
</evidence>
<dbReference type="PANTHER" id="PTHR47267:SF4">
    <property type="entry name" value="PYRIDOXAL PHOSPHATE PHOSPHATASE YIGL"/>
    <property type="match status" value="1"/>
</dbReference>
<dbReference type="PANTHER" id="PTHR47267">
    <property type="match status" value="1"/>
</dbReference>
<keyword evidence="2" id="KW-0479">Metal-binding</keyword>
<dbReference type="Proteomes" id="UP001430356">
    <property type="component" value="Unassembled WGS sequence"/>
</dbReference>
<protein>
    <submittedName>
        <fullName evidence="6">Sucrose-6F-phosphate phosphohydrolase/haloacid dehalogenase-like hydrolase</fullName>
    </submittedName>
</protein>
<gene>
    <name evidence="6" type="ORF">NESM_000572800</name>
</gene>
<comment type="cofactor">
    <cofactor evidence="1">
        <name>Mg(2+)</name>
        <dbReference type="ChEBI" id="CHEBI:18420"/>
    </cofactor>
</comment>
<proteinExistence type="inferred from homology"/>
<evidence type="ECO:0000256" key="4">
    <source>
        <dbReference type="ARBA" id="ARBA00022842"/>
    </source>
</evidence>
<organism evidence="6 7">
    <name type="scientific">Novymonas esmeraldas</name>
    <dbReference type="NCBI Taxonomy" id="1808958"/>
    <lineage>
        <taxon>Eukaryota</taxon>
        <taxon>Discoba</taxon>
        <taxon>Euglenozoa</taxon>
        <taxon>Kinetoplastea</taxon>
        <taxon>Metakinetoplastina</taxon>
        <taxon>Trypanosomatida</taxon>
        <taxon>Trypanosomatidae</taxon>
        <taxon>Novymonas</taxon>
    </lineage>
</organism>
<dbReference type="EMBL" id="JAECZO010000074">
    <property type="protein sequence ID" value="KAK7196364.1"/>
    <property type="molecule type" value="Genomic_DNA"/>
</dbReference>
<evidence type="ECO:0000313" key="7">
    <source>
        <dbReference type="Proteomes" id="UP001430356"/>
    </source>
</evidence>
<dbReference type="GO" id="GO:0046872">
    <property type="term" value="F:metal ion binding"/>
    <property type="evidence" value="ECO:0007669"/>
    <property type="project" value="UniProtKB-KW"/>
</dbReference>
<dbReference type="SUPFAM" id="SSF56784">
    <property type="entry name" value="HAD-like"/>
    <property type="match status" value="1"/>
</dbReference>
<dbReference type="AlphaFoldDB" id="A0AAW0ETR8"/>
<dbReference type="Gene3D" id="3.30.1240.10">
    <property type="match status" value="1"/>
</dbReference>
<dbReference type="Gene3D" id="3.40.50.1000">
    <property type="entry name" value="HAD superfamily/HAD-like"/>
    <property type="match status" value="1"/>
</dbReference>
<keyword evidence="3" id="KW-0378">Hydrolase</keyword>
<dbReference type="Pfam" id="PF08282">
    <property type="entry name" value="Hydrolase_3"/>
    <property type="match status" value="1"/>
</dbReference>
<reference evidence="6 7" key="1">
    <citation type="journal article" date="2021" name="MBio">
        <title>A New Model Trypanosomatid, Novymonas esmeraldas: Genomic Perception of Its 'Candidatus Pandoraea novymonadis' Endosymbiont.</title>
        <authorList>
            <person name="Zakharova A."/>
            <person name="Saura A."/>
            <person name="Butenko A."/>
            <person name="Podesvova L."/>
            <person name="Warmusova S."/>
            <person name="Kostygov A.Y."/>
            <person name="Nenarokova A."/>
            <person name="Lukes J."/>
            <person name="Opperdoes F.R."/>
            <person name="Yurchenko V."/>
        </authorList>
    </citation>
    <scope>NUCLEOTIDE SEQUENCE [LARGE SCALE GENOMIC DNA]</scope>
    <source>
        <strain evidence="6 7">E262AT.01</strain>
    </source>
</reference>
<evidence type="ECO:0000256" key="5">
    <source>
        <dbReference type="ARBA" id="ARBA00034778"/>
    </source>
</evidence>
<comment type="similarity">
    <text evidence="5">Belongs to the HAD-like hydrolase superfamily. Cof family.</text>
</comment>
<comment type="caution">
    <text evidence="6">The sequence shown here is derived from an EMBL/GenBank/DDBJ whole genome shotgun (WGS) entry which is preliminary data.</text>
</comment>
<keyword evidence="7" id="KW-1185">Reference proteome</keyword>
<name>A0AAW0ETR8_9TRYP</name>
<dbReference type="PROSITE" id="PS01229">
    <property type="entry name" value="COF_2"/>
    <property type="match status" value="1"/>
</dbReference>